<keyword evidence="1 2" id="KW-0103">Bromodomain</keyword>
<keyword evidence="6" id="KW-1185">Reference proteome</keyword>
<dbReference type="PROSITE" id="PS50014">
    <property type="entry name" value="BROMODOMAIN_2"/>
    <property type="match status" value="1"/>
</dbReference>
<dbReference type="PANTHER" id="PTHR45926">
    <property type="entry name" value="OSJNBA0053K19.4 PROTEIN"/>
    <property type="match status" value="1"/>
</dbReference>
<dbReference type="SMART" id="SM00297">
    <property type="entry name" value="BROMO"/>
    <property type="match status" value="1"/>
</dbReference>
<dbReference type="Proteomes" id="UP000591131">
    <property type="component" value="Unassembled WGS sequence"/>
</dbReference>
<evidence type="ECO:0000313" key="6">
    <source>
        <dbReference type="Proteomes" id="UP000591131"/>
    </source>
</evidence>
<evidence type="ECO:0000313" key="5">
    <source>
        <dbReference type="EMBL" id="KAF4657457.1"/>
    </source>
</evidence>
<feature type="domain" description="Bromo" evidence="4">
    <location>
        <begin position="8"/>
        <end position="89"/>
    </location>
</feature>
<protein>
    <recommendedName>
        <fullName evidence="4">Bromo domain-containing protein</fullName>
    </recommendedName>
</protein>
<feature type="region of interest" description="Disordered" evidence="3">
    <location>
        <begin position="116"/>
        <end position="216"/>
    </location>
</feature>
<dbReference type="AlphaFoldDB" id="A0A7J6LDZ6"/>
<sequence>MMVIASLNSSADSHDFKEPVKWKELGLDDYPTIIKRPRDLVKSKKFKKHPQARIAKECGRYNSVLEFFNDIEQIWQNCITYNDVSSEIAHSALRMRAMGRTRKNTWIQKMAPELVKDGDSSSVAVKTTVTPSTSSEEIELGNGEKRKRSHEKGKIKGKDGNDDKRKKKSKTGGGKSRKTQSNNNTDNRLFSDEDDGKNKNKKGNMNSTDALSSNSDDTIIKGRKDWTISPKDDEIEHLGRRISKLHDHHLTEVVKFMYLTGIDEVIKIKGAEDEKSSIILNLDALSPHLFWALDTMVSAQLSRQARSKTLKLLRERDDTLSPVS</sequence>
<feature type="compositionally biased region" description="Polar residues" evidence="3">
    <location>
        <begin position="207"/>
        <end position="216"/>
    </location>
</feature>
<dbReference type="CDD" id="cd04369">
    <property type="entry name" value="Bromodomain"/>
    <property type="match status" value="1"/>
</dbReference>
<evidence type="ECO:0000256" key="3">
    <source>
        <dbReference type="SAM" id="MobiDB-lite"/>
    </source>
</evidence>
<evidence type="ECO:0000256" key="1">
    <source>
        <dbReference type="ARBA" id="ARBA00023117"/>
    </source>
</evidence>
<evidence type="ECO:0000256" key="2">
    <source>
        <dbReference type="PROSITE-ProRule" id="PRU00035"/>
    </source>
</evidence>
<organism evidence="5 6">
    <name type="scientific">Perkinsus chesapeaki</name>
    <name type="common">Clam parasite</name>
    <name type="synonym">Perkinsus andrewsi</name>
    <dbReference type="NCBI Taxonomy" id="330153"/>
    <lineage>
        <taxon>Eukaryota</taxon>
        <taxon>Sar</taxon>
        <taxon>Alveolata</taxon>
        <taxon>Perkinsozoa</taxon>
        <taxon>Perkinsea</taxon>
        <taxon>Perkinsida</taxon>
        <taxon>Perkinsidae</taxon>
        <taxon>Perkinsus</taxon>
    </lineage>
</organism>
<dbReference type="OrthoDB" id="21449at2759"/>
<gene>
    <name evidence="5" type="ORF">FOL47_008444</name>
</gene>
<reference evidence="5 6" key="1">
    <citation type="submission" date="2020-04" db="EMBL/GenBank/DDBJ databases">
        <title>Perkinsus chesapeaki whole genome sequence.</title>
        <authorList>
            <person name="Bogema D.R."/>
        </authorList>
    </citation>
    <scope>NUCLEOTIDE SEQUENCE [LARGE SCALE GENOMIC DNA]</scope>
    <source>
        <strain evidence="5">ATCC PRA-425</strain>
    </source>
</reference>
<feature type="compositionally biased region" description="Basic and acidic residues" evidence="3">
    <location>
        <begin position="152"/>
        <end position="164"/>
    </location>
</feature>
<feature type="compositionally biased region" description="Polar residues" evidence="3">
    <location>
        <begin position="120"/>
        <end position="135"/>
    </location>
</feature>
<dbReference type="Gene3D" id="1.20.920.10">
    <property type="entry name" value="Bromodomain-like"/>
    <property type="match status" value="1"/>
</dbReference>
<proteinExistence type="predicted"/>
<accession>A0A7J6LDZ6</accession>
<dbReference type="InterPro" id="IPR001487">
    <property type="entry name" value="Bromodomain"/>
</dbReference>
<feature type="compositionally biased region" description="Basic residues" evidence="3">
    <location>
        <begin position="165"/>
        <end position="178"/>
    </location>
</feature>
<comment type="caution">
    <text evidence="5">The sequence shown here is derived from an EMBL/GenBank/DDBJ whole genome shotgun (WGS) entry which is preliminary data.</text>
</comment>
<dbReference type="Pfam" id="PF00439">
    <property type="entry name" value="Bromodomain"/>
    <property type="match status" value="1"/>
</dbReference>
<name>A0A7J6LDZ6_PERCH</name>
<dbReference type="EMBL" id="JAAPAO010000541">
    <property type="protein sequence ID" value="KAF4657457.1"/>
    <property type="molecule type" value="Genomic_DNA"/>
</dbReference>
<dbReference type="SUPFAM" id="SSF47370">
    <property type="entry name" value="Bromodomain"/>
    <property type="match status" value="1"/>
</dbReference>
<dbReference type="PRINTS" id="PR00503">
    <property type="entry name" value="BROMODOMAIN"/>
</dbReference>
<evidence type="ECO:0000259" key="4">
    <source>
        <dbReference type="PROSITE" id="PS50014"/>
    </source>
</evidence>
<dbReference type="InterPro" id="IPR036427">
    <property type="entry name" value="Bromodomain-like_sf"/>
</dbReference>